<dbReference type="InterPro" id="IPR052512">
    <property type="entry name" value="4CMD/NDH-1_regulator"/>
</dbReference>
<dbReference type="SUPFAM" id="SSF69118">
    <property type="entry name" value="AhpD-like"/>
    <property type="match status" value="1"/>
</dbReference>
<evidence type="ECO:0000313" key="2">
    <source>
        <dbReference type="EMBL" id="UOQ50527.1"/>
    </source>
</evidence>
<organism evidence="2 3">
    <name type="scientific">Gracilibacillus caseinilyticus</name>
    <dbReference type="NCBI Taxonomy" id="2932256"/>
    <lineage>
        <taxon>Bacteria</taxon>
        <taxon>Bacillati</taxon>
        <taxon>Bacillota</taxon>
        <taxon>Bacilli</taxon>
        <taxon>Bacillales</taxon>
        <taxon>Bacillaceae</taxon>
        <taxon>Gracilibacillus</taxon>
    </lineage>
</organism>
<feature type="domain" description="Carboxymuconolactone decarboxylase-like" evidence="1">
    <location>
        <begin position="35"/>
        <end position="118"/>
    </location>
</feature>
<dbReference type="EMBL" id="CP095072">
    <property type="protein sequence ID" value="UOQ50527.1"/>
    <property type="molecule type" value="Genomic_DNA"/>
</dbReference>
<dbReference type="PANTHER" id="PTHR33570:SF9">
    <property type="entry name" value="BLL4600 PROTEIN"/>
    <property type="match status" value="1"/>
</dbReference>
<dbReference type="InterPro" id="IPR029032">
    <property type="entry name" value="AhpD-like"/>
</dbReference>
<name>A0ABY4F1G4_9BACI</name>
<evidence type="ECO:0000259" key="1">
    <source>
        <dbReference type="Pfam" id="PF02627"/>
    </source>
</evidence>
<sequence>MVTNLNSATTITKENHFSYKEIKSNIRSTLGDLAPAFVDYTESVLFGDLWKRKNLSMRDRSLITLSSLITAGNIEQLPFHINLAKENKINEDEIIELITHLAFYTGWPKAASALDATKKVFSS</sequence>
<gene>
    <name evidence="2" type="ORF">MUN88_06720</name>
</gene>
<keyword evidence="3" id="KW-1185">Reference proteome</keyword>
<dbReference type="Pfam" id="PF02627">
    <property type="entry name" value="CMD"/>
    <property type="match status" value="1"/>
</dbReference>
<dbReference type="InterPro" id="IPR003779">
    <property type="entry name" value="CMD-like"/>
</dbReference>
<dbReference type="PANTHER" id="PTHR33570">
    <property type="entry name" value="4-CARBOXYMUCONOLACTONE DECARBOXYLASE FAMILY PROTEIN"/>
    <property type="match status" value="1"/>
</dbReference>
<reference evidence="2 3" key="1">
    <citation type="submission" date="2022-04" db="EMBL/GenBank/DDBJ databases">
        <title>Gracilibacillus sp. isolated from saltern.</title>
        <authorList>
            <person name="Won M."/>
            <person name="Lee C.-M."/>
            <person name="Woen H.-Y."/>
            <person name="Kwon S.-W."/>
        </authorList>
    </citation>
    <scope>NUCLEOTIDE SEQUENCE [LARGE SCALE GENOMIC DNA]</scope>
    <source>
        <strain evidence="2 3">SSWR10-1</strain>
    </source>
</reference>
<protein>
    <submittedName>
        <fullName evidence="2">Carboxymuconolactone decarboxylase family protein</fullName>
    </submittedName>
</protein>
<dbReference type="Proteomes" id="UP000831782">
    <property type="component" value="Chromosome"/>
</dbReference>
<evidence type="ECO:0000313" key="3">
    <source>
        <dbReference type="Proteomes" id="UP000831782"/>
    </source>
</evidence>
<proteinExistence type="predicted"/>
<accession>A0ABY4F1G4</accession>
<dbReference type="Gene3D" id="1.20.1290.10">
    <property type="entry name" value="AhpD-like"/>
    <property type="match status" value="1"/>
</dbReference>